<dbReference type="Pfam" id="PF12796">
    <property type="entry name" value="Ank_2"/>
    <property type="match status" value="1"/>
</dbReference>
<evidence type="ECO:0000313" key="2">
    <source>
        <dbReference type="Proteomes" id="UP001632037"/>
    </source>
</evidence>
<sequence length="397" mass="44355">MASSFDSNLSSAFTSVSVVCHPNPSIAALNHVVLSLDAYLDSTTTWTIPDACRFGSLRLLDRIAARIDADGEAAAKGEALQDEFQHSIIKAMQLGYVEVVQWLVRRFPEGQVPSNAVALAAKNGRLKVLQWLFNHHDHVYWGGDEMYSAVANNHLEVAKFLHEYTAPPPDDMFLIDDAARHGDIKMMHWLHSERGDQLTYEGVMRAVNHGFLDAVKWMTATFPDSVVTKDIRMDHAACNGHLEMIRWLHEEHAWCTMQAMNYAASNGHLEVVKFLHENRTEGCNTDAMDLAAGYGHLNMVEWLHVNRSEGCTTYAMDSAAKNGYTDVVKWLHYNRSEGCSTSAMDEAAAAGRLKLVQWLHARYMAGCSRAAMTDAISNGHLDIAKWLRQTFPDQFGS</sequence>
<evidence type="ECO:0000313" key="1">
    <source>
        <dbReference type="EMBL" id="KAL3664331.1"/>
    </source>
</evidence>
<dbReference type="PANTHER" id="PTHR46586">
    <property type="entry name" value="ANKYRIN REPEAT-CONTAINING PROTEIN"/>
    <property type="match status" value="1"/>
</dbReference>
<gene>
    <name evidence="1" type="ORF">V7S43_010656</name>
</gene>
<dbReference type="InterPro" id="IPR002110">
    <property type="entry name" value="Ankyrin_rpt"/>
</dbReference>
<dbReference type="SUPFAM" id="SSF48403">
    <property type="entry name" value="Ankyrin repeat"/>
    <property type="match status" value="1"/>
</dbReference>
<name>A0ABD3FF55_9STRA</name>
<dbReference type="EMBL" id="JBIMZQ010000024">
    <property type="protein sequence ID" value="KAL3664331.1"/>
    <property type="molecule type" value="Genomic_DNA"/>
</dbReference>
<comment type="caution">
    <text evidence="1">The sequence shown here is derived from an EMBL/GenBank/DDBJ whole genome shotgun (WGS) entry which is preliminary data.</text>
</comment>
<dbReference type="Proteomes" id="UP001632037">
    <property type="component" value="Unassembled WGS sequence"/>
</dbReference>
<dbReference type="PANTHER" id="PTHR46586:SF3">
    <property type="entry name" value="ANKYRIN REPEAT-CONTAINING PROTEIN"/>
    <property type="match status" value="1"/>
</dbReference>
<accession>A0ABD3FF55</accession>
<reference evidence="1 2" key="1">
    <citation type="submission" date="2024-09" db="EMBL/GenBank/DDBJ databases">
        <title>Genome sequencing and assembly of Phytophthora oleae, isolate VK10A, causative agent of rot of olive drupes.</title>
        <authorList>
            <person name="Conti Taguali S."/>
            <person name="Riolo M."/>
            <person name="La Spada F."/>
            <person name="Cacciola S.O."/>
            <person name="Dionisio G."/>
        </authorList>
    </citation>
    <scope>NUCLEOTIDE SEQUENCE [LARGE SCALE GENOMIC DNA]</scope>
    <source>
        <strain evidence="1 2">VK10A</strain>
    </source>
</reference>
<proteinExistence type="predicted"/>
<protein>
    <recommendedName>
        <fullName evidence="3">Ankyrin repeat-containing domain</fullName>
    </recommendedName>
</protein>
<dbReference type="InterPro" id="IPR036770">
    <property type="entry name" value="Ankyrin_rpt-contain_sf"/>
</dbReference>
<keyword evidence="2" id="KW-1185">Reference proteome</keyword>
<dbReference type="InterPro" id="IPR052050">
    <property type="entry name" value="SecEffector_AnkRepeat"/>
</dbReference>
<dbReference type="Gene3D" id="1.25.40.20">
    <property type="entry name" value="Ankyrin repeat-containing domain"/>
    <property type="match status" value="3"/>
</dbReference>
<dbReference type="Pfam" id="PF13637">
    <property type="entry name" value="Ank_4"/>
    <property type="match status" value="1"/>
</dbReference>
<dbReference type="AlphaFoldDB" id="A0ABD3FF55"/>
<organism evidence="1 2">
    <name type="scientific">Phytophthora oleae</name>
    <dbReference type="NCBI Taxonomy" id="2107226"/>
    <lineage>
        <taxon>Eukaryota</taxon>
        <taxon>Sar</taxon>
        <taxon>Stramenopiles</taxon>
        <taxon>Oomycota</taxon>
        <taxon>Peronosporomycetes</taxon>
        <taxon>Peronosporales</taxon>
        <taxon>Peronosporaceae</taxon>
        <taxon>Phytophthora</taxon>
    </lineage>
</organism>
<evidence type="ECO:0008006" key="3">
    <source>
        <dbReference type="Google" id="ProtNLM"/>
    </source>
</evidence>